<organism evidence="2 3">
    <name type="scientific">Pelagimonas phthalicica</name>
    <dbReference type="NCBI Taxonomy" id="1037362"/>
    <lineage>
        <taxon>Bacteria</taxon>
        <taxon>Pseudomonadati</taxon>
        <taxon>Pseudomonadota</taxon>
        <taxon>Alphaproteobacteria</taxon>
        <taxon>Rhodobacterales</taxon>
        <taxon>Roseobacteraceae</taxon>
        <taxon>Pelagimonas</taxon>
    </lineage>
</organism>
<sequence length="68" mass="7813">MIRVATRYAPSVSLRPLTMMQNWMALSHQRKSLSELDDTMLSDIGLTPDQAQAEASRPFWDAPNHWLK</sequence>
<evidence type="ECO:0000313" key="2">
    <source>
        <dbReference type="EMBL" id="SMX27687.1"/>
    </source>
</evidence>
<dbReference type="Pfam" id="PF06568">
    <property type="entry name" value="YjiS-like"/>
    <property type="match status" value="1"/>
</dbReference>
<dbReference type="OrthoDB" id="8096613at2"/>
<evidence type="ECO:0000259" key="1">
    <source>
        <dbReference type="Pfam" id="PF06568"/>
    </source>
</evidence>
<keyword evidence="3" id="KW-1185">Reference proteome</keyword>
<feature type="domain" description="YjiS-like" evidence="1">
    <location>
        <begin position="20"/>
        <end position="51"/>
    </location>
</feature>
<dbReference type="InterPro" id="IPR009506">
    <property type="entry name" value="YjiS-like"/>
</dbReference>
<accession>A0A238JC02</accession>
<dbReference type="AlphaFoldDB" id="A0A238JC02"/>
<dbReference type="RefSeq" id="WP_099244042.1">
    <property type="nucleotide sequence ID" value="NZ_FXXP01000001.1"/>
</dbReference>
<name>A0A238JC02_9RHOB</name>
<protein>
    <recommendedName>
        <fullName evidence="1">YjiS-like domain-containing protein</fullName>
    </recommendedName>
</protein>
<evidence type="ECO:0000313" key="3">
    <source>
        <dbReference type="Proteomes" id="UP000225972"/>
    </source>
</evidence>
<dbReference type="Proteomes" id="UP000225972">
    <property type="component" value="Unassembled WGS sequence"/>
</dbReference>
<reference evidence="3" key="1">
    <citation type="submission" date="2017-05" db="EMBL/GenBank/DDBJ databases">
        <authorList>
            <person name="Rodrigo-Torres L."/>
            <person name="Arahal R. D."/>
            <person name="Lucena T."/>
        </authorList>
    </citation>
    <scope>NUCLEOTIDE SEQUENCE [LARGE SCALE GENOMIC DNA]</scope>
    <source>
        <strain evidence="3">CECT 8649</strain>
    </source>
</reference>
<proteinExistence type="predicted"/>
<gene>
    <name evidence="2" type="ORF">TRP8649_01796</name>
</gene>
<dbReference type="EMBL" id="FXXP01000001">
    <property type="protein sequence ID" value="SMX27687.1"/>
    <property type="molecule type" value="Genomic_DNA"/>
</dbReference>